<evidence type="ECO:0000313" key="2">
    <source>
        <dbReference type="EMBL" id="KXT07691.1"/>
    </source>
</evidence>
<sequence>MFLALRTSRIGTLKRTPYCIFQFKQSFHRTAFKMVKDNETVIKEFNELVNMSAKELKDWLGSDESIGSGWDKDDGSGETIGHESGRRIIQILEKNPKKDESKYDQDDIDHMRRVVAYNKRHLAQEGKAKQDPNSKSAKSLKNWGHDPQKS</sequence>
<dbReference type="Proteomes" id="UP000070133">
    <property type="component" value="Unassembled WGS sequence"/>
</dbReference>
<dbReference type="PANTHER" id="PTHR40630">
    <property type="entry name" value="POSSIBLE DNA-BINDING PROTEIN"/>
    <property type="match status" value="1"/>
</dbReference>
<evidence type="ECO:0000313" key="3">
    <source>
        <dbReference type="Proteomes" id="UP000070133"/>
    </source>
</evidence>
<feature type="compositionally biased region" description="Basic and acidic residues" evidence="1">
    <location>
        <begin position="122"/>
        <end position="132"/>
    </location>
</feature>
<name>A0A139HYW7_9PEZI</name>
<dbReference type="AlphaFoldDB" id="A0A139HYW7"/>
<keyword evidence="3" id="KW-1185">Reference proteome</keyword>
<dbReference type="InterPro" id="IPR021487">
    <property type="entry name" value="DUF3140"/>
</dbReference>
<comment type="caution">
    <text evidence="2">The sequence shown here is derived from an EMBL/GenBank/DDBJ whole genome shotgun (WGS) entry which is preliminary data.</text>
</comment>
<dbReference type="Pfam" id="PF11338">
    <property type="entry name" value="DUF3140"/>
    <property type="match status" value="1"/>
</dbReference>
<feature type="compositionally biased region" description="Basic and acidic residues" evidence="1">
    <location>
        <begin position="70"/>
        <end position="86"/>
    </location>
</feature>
<protein>
    <submittedName>
        <fullName evidence="2">Uncharacterized protein</fullName>
    </submittedName>
</protein>
<feature type="compositionally biased region" description="Basic and acidic residues" evidence="1">
    <location>
        <begin position="94"/>
        <end position="112"/>
    </location>
</feature>
<evidence type="ECO:0000256" key="1">
    <source>
        <dbReference type="SAM" id="MobiDB-lite"/>
    </source>
</evidence>
<reference evidence="2 3" key="1">
    <citation type="submission" date="2015-07" db="EMBL/GenBank/DDBJ databases">
        <title>Comparative genomics of the Sigatoka disease complex on banana suggests a link between parallel evolutionary changes in Pseudocercospora fijiensis and Pseudocercospora eumusae and increased virulence on the banana host.</title>
        <authorList>
            <person name="Chang T.-C."/>
            <person name="Salvucci A."/>
            <person name="Crous P.W."/>
            <person name="Stergiopoulos I."/>
        </authorList>
    </citation>
    <scope>NUCLEOTIDE SEQUENCE [LARGE SCALE GENOMIC DNA]</scope>
    <source>
        <strain evidence="2 3">CBS 114824</strain>
    </source>
</reference>
<accession>A0A139HYW7</accession>
<dbReference type="OrthoDB" id="2131339at2759"/>
<dbReference type="STRING" id="321146.A0A139HYW7"/>
<organism evidence="2 3">
    <name type="scientific">Pseudocercospora eumusae</name>
    <dbReference type="NCBI Taxonomy" id="321146"/>
    <lineage>
        <taxon>Eukaryota</taxon>
        <taxon>Fungi</taxon>
        <taxon>Dikarya</taxon>
        <taxon>Ascomycota</taxon>
        <taxon>Pezizomycotina</taxon>
        <taxon>Dothideomycetes</taxon>
        <taxon>Dothideomycetidae</taxon>
        <taxon>Mycosphaerellales</taxon>
        <taxon>Mycosphaerellaceae</taxon>
        <taxon>Pseudocercospora</taxon>
    </lineage>
</organism>
<feature type="region of interest" description="Disordered" evidence="1">
    <location>
        <begin position="65"/>
        <end position="150"/>
    </location>
</feature>
<dbReference type="EMBL" id="LFZN01000001">
    <property type="protein sequence ID" value="KXT07691.1"/>
    <property type="molecule type" value="Genomic_DNA"/>
</dbReference>
<dbReference type="PANTHER" id="PTHR40630:SF1">
    <property type="entry name" value="DNA-BINDING PROTEIN"/>
    <property type="match status" value="1"/>
</dbReference>
<proteinExistence type="predicted"/>
<gene>
    <name evidence="2" type="ORF">AC578_10245</name>
</gene>